<dbReference type="InterPro" id="IPR036019">
    <property type="entry name" value="MscL_channel"/>
</dbReference>
<dbReference type="Gene3D" id="1.10.1200.120">
    <property type="entry name" value="Large-conductance mechanosensitive channel, MscL, domain 1"/>
    <property type="match status" value="1"/>
</dbReference>
<evidence type="ECO:0000256" key="6">
    <source>
        <dbReference type="ARBA" id="ARBA00023065"/>
    </source>
</evidence>
<keyword evidence="6" id="KW-0406">Ion transport</keyword>
<keyword evidence="3" id="KW-1003">Cell membrane</keyword>
<reference evidence="11" key="1">
    <citation type="submission" date="2019-08" db="EMBL/GenBank/DDBJ databases">
        <authorList>
            <person name="Kucharzyk K."/>
            <person name="Murdoch R.W."/>
            <person name="Higgins S."/>
            <person name="Loffler F."/>
        </authorList>
    </citation>
    <scope>NUCLEOTIDE SEQUENCE</scope>
</reference>
<evidence type="ECO:0000256" key="3">
    <source>
        <dbReference type="ARBA" id="ARBA00022475"/>
    </source>
</evidence>
<evidence type="ECO:0000313" key="11">
    <source>
        <dbReference type="EMBL" id="MPN19837.1"/>
    </source>
</evidence>
<keyword evidence="2" id="KW-0813">Transport</keyword>
<comment type="caution">
    <text evidence="11">The sequence shown here is derived from an EMBL/GenBank/DDBJ whole genome shotgun (WGS) entry which is preliminary data.</text>
</comment>
<evidence type="ECO:0000256" key="2">
    <source>
        <dbReference type="ARBA" id="ARBA00022448"/>
    </source>
</evidence>
<feature type="region of interest" description="Disordered" evidence="9">
    <location>
        <begin position="115"/>
        <end position="140"/>
    </location>
</feature>
<keyword evidence="8" id="KW-0407">Ion channel</keyword>
<dbReference type="InterPro" id="IPR037673">
    <property type="entry name" value="MSC/AndL"/>
</dbReference>
<sequence length="140" mass="15208">MGVIIGGAFGKIVSSLVNDIITPLLGLLLGKVNVAGLAQPIPTFGGGDPIVLKYGIFLQNIIDFVIVAFSIFLFIRFINKFKKKEACAQPVKEEPKPSKEELLLTEIRDLLKSQNNTAQESNQSTFSSKNGNVDTNQSQV</sequence>
<evidence type="ECO:0000256" key="1">
    <source>
        <dbReference type="ARBA" id="ARBA00004141"/>
    </source>
</evidence>
<name>A0A645FZ64_9ZZZZ</name>
<keyword evidence="5 10" id="KW-1133">Transmembrane helix</keyword>
<feature type="transmembrane region" description="Helical" evidence="10">
    <location>
        <begin position="56"/>
        <end position="75"/>
    </location>
</feature>
<dbReference type="InterPro" id="IPR001185">
    <property type="entry name" value="MS_channel"/>
</dbReference>
<dbReference type="SUPFAM" id="SSF81330">
    <property type="entry name" value="Gated mechanosensitive channel"/>
    <property type="match status" value="1"/>
</dbReference>
<evidence type="ECO:0000256" key="7">
    <source>
        <dbReference type="ARBA" id="ARBA00023136"/>
    </source>
</evidence>
<dbReference type="PANTHER" id="PTHR30266">
    <property type="entry name" value="MECHANOSENSITIVE CHANNEL MSCL"/>
    <property type="match status" value="1"/>
</dbReference>
<evidence type="ECO:0000256" key="10">
    <source>
        <dbReference type="SAM" id="Phobius"/>
    </source>
</evidence>
<evidence type="ECO:0000256" key="9">
    <source>
        <dbReference type="SAM" id="MobiDB-lite"/>
    </source>
</evidence>
<keyword evidence="7 10" id="KW-0472">Membrane</keyword>
<dbReference type="EMBL" id="VSSQ01067451">
    <property type="protein sequence ID" value="MPN19837.1"/>
    <property type="molecule type" value="Genomic_DNA"/>
</dbReference>
<dbReference type="Pfam" id="PF01741">
    <property type="entry name" value="MscL"/>
    <property type="match status" value="1"/>
</dbReference>
<dbReference type="GO" id="GO:0016020">
    <property type="term" value="C:membrane"/>
    <property type="evidence" value="ECO:0007669"/>
    <property type="project" value="UniProtKB-SubCell"/>
</dbReference>
<proteinExistence type="predicted"/>
<gene>
    <name evidence="11" type="primary">mscL_37</name>
    <name evidence="11" type="ORF">SDC9_167209</name>
</gene>
<accession>A0A645FZ64</accession>
<dbReference type="NCBIfam" id="TIGR00220">
    <property type="entry name" value="mscL"/>
    <property type="match status" value="1"/>
</dbReference>
<protein>
    <submittedName>
        <fullName evidence="11">Large-conductance mechanosensitive channel</fullName>
    </submittedName>
</protein>
<dbReference type="PANTHER" id="PTHR30266:SF2">
    <property type="entry name" value="LARGE-CONDUCTANCE MECHANOSENSITIVE CHANNEL"/>
    <property type="match status" value="1"/>
</dbReference>
<organism evidence="11">
    <name type="scientific">bioreactor metagenome</name>
    <dbReference type="NCBI Taxonomy" id="1076179"/>
    <lineage>
        <taxon>unclassified sequences</taxon>
        <taxon>metagenomes</taxon>
        <taxon>ecological metagenomes</taxon>
    </lineage>
</organism>
<evidence type="ECO:0000256" key="8">
    <source>
        <dbReference type="ARBA" id="ARBA00023303"/>
    </source>
</evidence>
<evidence type="ECO:0000256" key="5">
    <source>
        <dbReference type="ARBA" id="ARBA00022989"/>
    </source>
</evidence>
<keyword evidence="4 10" id="KW-0812">Transmembrane</keyword>
<dbReference type="AlphaFoldDB" id="A0A645FZ64"/>
<dbReference type="GO" id="GO:0008381">
    <property type="term" value="F:mechanosensitive monoatomic ion channel activity"/>
    <property type="evidence" value="ECO:0007669"/>
    <property type="project" value="InterPro"/>
</dbReference>
<comment type="subcellular location">
    <subcellularLocation>
        <location evidence="1">Membrane</location>
        <topology evidence="1">Multi-pass membrane protein</topology>
    </subcellularLocation>
</comment>
<evidence type="ECO:0000256" key="4">
    <source>
        <dbReference type="ARBA" id="ARBA00022692"/>
    </source>
</evidence>